<dbReference type="PANTHER" id="PTHR21451:SF0">
    <property type="entry name" value="HISTONE-LYSINE N-METHYLTRANSFERASE, H3 LYSINE-79 SPECIFIC"/>
    <property type="match status" value="1"/>
</dbReference>
<feature type="compositionally biased region" description="Basic residues" evidence="13">
    <location>
        <begin position="412"/>
        <end position="428"/>
    </location>
</feature>
<dbReference type="InterPro" id="IPR025789">
    <property type="entry name" value="DOT1_dom"/>
</dbReference>
<evidence type="ECO:0000256" key="10">
    <source>
        <dbReference type="ARBA" id="ARBA00047770"/>
    </source>
</evidence>
<keyword evidence="5 11" id="KW-0808">Transferase</keyword>
<feature type="compositionally biased region" description="Polar residues" evidence="13">
    <location>
        <begin position="370"/>
        <end position="397"/>
    </location>
</feature>
<keyword evidence="7 11" id="KW-0156">Chromatin regulator</keyword>
<feature type="region of interest" description="Disordered" evidence="13">
    <location>
        <begin position="364"/>
        <end position="428"/>
    </location>
</feature>
<reference evidence="15" key="1">
    <citation type="submission" date="2017-10" db="EMBL/GenBank/DDBJ databases">
        <title>Transcriptome Assembly of Sugarcane Aphid Adults.</title>
        <authorList>
            <person name="Scully E.D."/>
            <person name="Palmer N.A."/>
            <person name="Geib S.M."/>
            <person name="Sarath G."/>
            <person name="Sattler S.E."/>
        </authorList>
    </citation>
    <scope>NUCLEOTIDE SEQUENCE</scope>
    <source>
        <tissue evidence="15">Whole body</tissue>
    </source>
</reference>
<feature type="domain" description="DOT1" evidence="14">
    <location>
        <begin position="12"/>
        <end position="327"/>
    </location>
</feature>
<dbReference type="InterPro" id="IPR029063">
    <property type="entry name" value="SAM-dependent_MTases_sf"/>
</dbReference>
<evidence type="ECO:0000256" key="3">
    <source>
        <dbReference type="ARBA" id="ARBA00020987"/>
    </source>
</evidence>
<dbReference type="Gene3D" id="1.10.260.60">
    <property type="match status" value="1"/>
</dbReference>
<name>A0A2H8TUL3_9HEMI</name>
<keyword evidence="4 11" id="KW-0489">Methyltransferase</keyword>
<keyword evidence="12" id="KW-0175">Coiled coil</keyword>
<evidence type="ECO:0000313" key="15">
    <source>
        <dbReference type="EMBL" id="MBW17639.1"/>
    </source>
</evidence>
<dbReference type="PROSITE" id="PS51569">
    <property type="entry name" value="DOT1"/>
    <property type="match status" value="1"/>
</dbReference>
<evidence type="ECO:0000256" key="7">
    <source>
        <dbReference type="ARBA" id="ARBA00022853"/>
    </source>
</evidence>
<feature type="coiled-coil region" evidence="12">
    <location>
        <begin position="568"/>
        <end position="602"/>
    </location>
</feature>
<protein>
    <recommendedName>
        <fullName evidence="3 11">Histone-lysine N-methyltransferase, H3 lysine-79 specific</fullName>
        <ecNumber evidence="2 11">2.1.1.360</ecNumber>
    </recommendedName>
    <alternativeName>
        <fullName evidence="9 11">Histone H3-K79 methyltransferase</fullName>
    </alternativeName>
</protein>
<keyword evidence="8 11" id="KW-0539">Nucleus</keyword>
<evidence type="ECO:0000256" key="5">
    <source>
        <dbReference type="ARBA" id="ARBA00022679"/>
    </source>
</evidence>
<dbReference type="GO" id="GO:0140956">
    <property type="term" value="F:histone H3K79 trimethyltransferase activity"/>
    <property type="evidence" value="ECO:0007669"/>
    <property type="project" value="UniProtKB-EC"/>
</dbReference>
<feature type="compositionally biased region" description="Basic and acidic residues" evidence="13">
    <location>
        <begin position="997"/>
        <end position="1006"/>
    </location>
</feature>
<dbReference type="OrthoDB" id="443402at2759"/>
<dbReference type="PANTHER" id="PTHR21451">
    <property type="entry name" value="HISTONE H3 METHYLTRANSFERASE"/>
    <property type="match status" value="1"/>
</dbReference>
<evidence type="ECO:0000259" key="14">
    <source>
        <dbReference type="PROSITE" id="PS51569"/>
    </source>
</evidence>
<evidence type="ECO:0000256" key="6">
    <source>
        <dbReference type="ARBA" id="ARBA00022691"/>
    </source>
</evidence>
<feature type="compositionally biased region" description="Low complexity" evidence="13">
    <location>
        <begin position="1072"/>
        <end position="1083"/>
    </location>
</feature>
<feature type="region of interest" description="Disordered" evidence="13">
    <location>
        <begin position="1066"/>
        <end position="1149"/>
    </location>
</feature>
<dbReference type="Pfam" id="PF08123">
    <property type="entry name" value="DOT1"/>
    <property type="match status" value="1"/>
</dbReference>
<comment type="miscellaneous">
    <text evidence="11">In contrast to other lysine histone methyltransferases, it does not contain a SET domain, suggesting the existence of another mechanism for methylation of lysine residues of histones.</text>
</comment>
<feature type="compositionally biased region" description="Pro residues" evidence="13">
    <location>
        <begin position="1089"/>
        <end position="1106"/>
    </location>
</feature>
<dbReference type="GO" id="GO:0032259">
    <property type="term" value="P:methylation"/>
    <property type="evidence" value="ECO:0007669"/>
    <property type="project" value="UniProtKB-KW"/>
</dbReference>
<dbReference type="Gene3D" id="3.40.50.150">
    <property type="entry name" value="Vaccinia Virus protein VP39"/>
    <property type="match status" value="1"/>
</dbReference>
<comment type="subcellular location">
    <subcellularLocation>
        <location evidence="1 11">Nucleus</location>
    </subcellularLocation>
</comment>
<accession>A0A2H8TUL3</accession>
<keyword evidence="6 11" id="KW-0949">S-adenosyl-L-methionine</keyword>
<dbReference type="GO" id="GO:0006281">
    <property type="term" value="P:DNA repair"/>
    <property type="evidence" value="ECO:0007669"/>
    <property type="project" value="TreeGrafter"/>
</dbReference>
<evidence type="ECO:0000256" key="2">
    <source>
        <dbReference type="ARBA" id="ARBA00012190"/>
    </source>
</evidence>
<dbReference type="GO" id="GO:0035097">
    <property type="term" value="C:histone methyltransferase complex"/>
    <property type="evidence" value="ECO:0007669"/>
    <property type="project" value="UniProtKB-ARBA"/>
</dbReference>
<feature type="compositionally biased region" description="Basic residues" evidence="13">
    <location>
        <begin position="1130"/>
        <end position="1141"/>
    </location>
</feature>
<dbReference type="EC" id="2.1.1.360" evidence="2 11"/>
<dbReference type="InterPro" id="IPR030445">
    <property type="entry name" value="H3-K79_meTrfase"/>
</dbReference>
<comment type="catalytic activity">
    <reaction evidence="10 11">
        <text>L-lysyl(79)-[histone H3] + 3 S-adenosyl-L-methionine = N(6),N(6),N(6)-trimethyl-L-lysyl(79)-[histone H3] + 3 S-adenosyl-L-homocysteine + 3 H(+)</text>
        <dbReference type="Rhea" id="RHEA:60328"/>
        <dbReference type="Rhea" id="RHEA-COMP:15549"/>
        <dbReference type="Rhea" id="RHEA-COMP:15552"/>
        <dbReference type="ChEBI" id="CHEBI:15378"/>
        <dbReference type="ChEBI" id="CHEBI:29969"/>
        <dbReference type="ChEBI" id="CHEBI:57856"/>
        <dbReference type="ChEBI" id="CHEBI:59789"/>
        <dbReference type="ChEBI" id="CHEBI:61961"/>
        <dbReference type="EC" id="2.1.1.360"/>
    </reaction>
</comment>
<evidence type="ECO:0000256" key="8">
    <source>
        <dbReference type="ARBA" id="ARBA00023242"/>
    </source>
</evidence>
<sequence length="1171" mass="132369">MELRLHSPVGSEPVVYKWPMIIGRGSDKHDGALGIIETIKLVLDDFPDMKIPLENNILCNYDTKSYDSMKSLCDRFNKAIDSMVQMNKGTSLQKFSKKASRTLLRHIIQQVYNVSVTDPDKLNQYEPFSPEVYGETSFDLICQMIDLINITEDDIFIDLGSGVGQIVLQMAAATQCKICWGVEKADVPSSYSKFMHLNFQKWMSWYGKECGQYQLIKGDFLSEEHREKITNATIVFVNNYAFGPQVDHMLKQRFADLKDGARIVSSRSFCPLNFRMSERNLSDIGTIMHVSAMEPITGSVSWTCNPVKYYLHVIDRTKLERYFTQNKPPVSKSRVNGDKQKLTTTISVNNCSSDDTDSLFSTLNGDSVDGSATTGLTSDKTTTNNNGQSAWSDQGGQNSEEENDNNTDNHSRTTRKVMKRNTPRRSRSFKIAPTAYLNRSHSETTVSEKKTVEKIAKGKRVVSTNRKQKAKRKPPKRNVKISASLNLLHSETVLSTTPEVSMSIKEPPKGCVDHTLTSITGVGAGYAATHTELPPPTGDIPYSLQLLLDDYKEGFMNMINMFKTQKFREDVEAQIKTEKEKKQNLNMKINQIKKQIDHLIKDSCSLLKTRMKELDIYPTNTTGDVLTAAKVIVLRHKDLQTKVAKIKNETNVLENQHWDYYCKRAAEVNAVGTPGHLLIHQTDNSPDQEINTQRLLMTELMVNRKRKHALSTTIEGVKTEIDNLEKQNTSNKFNSSLVNQMCNNKKSRIRSQDWPEVPDIARIDEKNPEILAQKILETGRQIEARKIIENGRQVELSTRYQRSNKIYNRNSSDTPLKVPFYDEHVKDLITNALNEPSSKGPDYTMVSPAKVALRRHLSQEKISPSPPIQQQNVITRTIGDVLNNEIERCLEMDRHNRTLEISNQSIINAVVPLFMHNRNNDTTQAINQTLPSEKRSFMYIPLPKAELKPYQESLFSDDIPPPHLTTLKEEPVEGLAASLHDRLLDNDGDDSNGDEGLSLKEEKTESDTQSPHRTLKRSSESPGPLNVKKMTPMSDRLPSEEDEKWNDRIRERFDSLVTFASLELDKRRRNSSDAAAANTSPDSGIGHGDPPPALQPPPSPSPPFSPAPLDGPYSPVPAPTVTAPNIPLRYQRHTNHKKKSFRDKYRSTGPKAKTWAAKWMDAEIQSTSNFF</sequence>
<dbReference type="GO" id="GO:0000077">
    <property type="term" value="P:DNA damage checkpoint signaling"/>
    <property type="evidence" value="ECO:0007669"/>
    <property type="project" value="TreeGrafter"/>
</dbReference>
<evidence type="ECO:0000256" key="11">
    <source>
        <dbReference type="RuleBase" id="RU271113"/>
    </source>
</evidence>
<feature type="region of interest" description="Disordered" evidence="13">
    <location>
        <begin position="982"/>
        <end position="1043"/>
    </location>
</feature>
<evidence type="ECO:0000256" key="4">
    <source>
        <dbReference type="ARBA" id="ARBA00022603"/>
    </source>
</evidence>
<comment type="function">
    <text evidence="11">Histone methyltransferase that specifically trimethylates histone H3 to form H3K79me3. This methylation is required for telomere silencing and for the pachytene checkpoint during the meiotic cell cycle by allowing the recruitment of RAD9 to double strand breaks. Nucleosomes are preferred as substrate compared to free histone.</text>
</comment>
<comment type="similarity">
    <text evidence="11">Belongs to the class I-like SAM-binding methyltransferase superfamily. DOT1 family.</text>
</comment>
<evidence type="ECO:0000256" key="1">
    <source>
        <dbReference type="ARBA" id="ARBA00004123"/>
    </source>
</evidence>
<evidence type="ECO:0000256" key="12">
    <source>
        <dbReference type="SAM" id="Coils"/>
    </source>
</evidence>
<evidence type="ECO:0000256" key="13">
    <source>
        <dbReference type="SAM" id="MobiDB-lite"/>
    </source>
</evidence>
<dbReference type="FunFam" id="3.40.50.150:FF:000033">
    <property type="entry name" value="Histone-lysine N-methyltransferase, H3 lysine-79 specific"/>
    <property type="match status" value="1"/>
</dbReference>
<dbReference type="EMBL" id="GFXV01005834">
    <property type="protein sequence ID" value="MBW17639.1"/>
    <property type="molecule type" value="Transcribed_RNA"/>
</dbReference>
<dbReference type="AlphaFoldDB" id="A0A2H8TUL3"/>
<evidence type="ECO:0000256" key="9">
    <source>
        <dbReference type="ARBA" id="ARBA00029821"/>
    </source>
</evidence>
<dbReference type="SUPFAM" id="SSF53335">
    <property type="entry name" value="S-adenosyl-L-methionine-dependent methyltransferases"/>
    <property type="match status" value="1"/>
</dbReference>
<gene>
    <name evidence="15" type="primary">DOT1L_0</name>
</gene>
<organism evidence="15">
    <name type="scientific">Melanaphis sacchari</name>
    <dbReference type="NCBI Taxonomy" id="742174"/>
    <lineage>
        <taxon>Eukaryota</taxon>
        <taxon>Metazoa</taxon>
        <taxon>Ecdysozoa</taxon>
        <taxon>Arthropoda</taxon>
        <taxon>Hexapoda</taxon>
        <taxon>Insecta</taxon>
        <taxon>Pterygota</taxon>
        <taxon>Neoptera</taxon>
        <taxon>Paraneoptera</taxon>
        <taxon>Hemiptera</taxon>
        <taxon>Sternorrhyncha</taxon>
        <taxon>Aphidomorpha</taxon>
        <taxon>Aphidoidea</taxon>
        <taxon>Aphididae</taxon>
        <taxon>Aphidini</taxon>
        <taxon>Melanaphis</taxon>
    </lineage>
</organism>
<proteinExistence type="inferred from homology"/>